<gene>
    <name evidence="4" type="ORF">LY90DRAFT_514152</name>
</gene>
<accession>A0A1Y2ASG6</accession>
<proteinExistence type="predicted"/>
<protein>
    <submittedName>
        <fullName evidence="4">Ankyrin</fullName>
    </submittedName>
</protein>
<evidence type="ECO:0000256" key="2">
    <source>
        <dbReference type="ARBA" id="ARBA00023043"/>
    </source>
</evidence>
<dbReference type="EMBL" id="MCOG01000211">
    <property type="protein sequence ID" value="ORY25509.1"/>
    <property type="molecule type" value="Genomic_DNA"/>
</dbReference>
<dbReference type="Gene3D" id="1.25.40.20">
    <property type="entry name" value="Ankyrin repeat-containing domain"/>
    <property type="match status" value="2"/>
</dbReference>
<evidence type="ECO:0000256" key="1">
    <source>
        <dbReference type="ARBA" id="ARBA00022737"/>
    </source>
</evidence>
<evidence type="ECO:0000256" key="3">
    <source>
        <dbReference type="PROSITE-ProRule" id="PRU00023"/>
    </source>
</evidence>
<dbReference type="SMART" id="SM00248">
    <property type="entry name" value="ANK"/>
    <property type="match status" value="10"/>
</dbReference>
<reference evidence="4 5" key="1">
    <citation type="submission" date="2016-08" db="EMBL/GenBank/DDBJ databases">
        <title>A Parts List for Fungal Cellulosomes Revealed by Comparative Genomics.</title>
        <authorList>
            <consortium name="DOE Joint Genome Institute"/>
            <person name="Haitjema C.H."/>
            <person name="Gilmore S.P."/>
            <person name="Henske J.K."/>
            <person name="Solomon K.V."/>
            <person name="De Groot R."/>
            <person name="Kuo A."/>
            <person name="Mondo S.J."/>
            <person name="Salamov A.A."/>
            <person name="Labutti K."/>
            <person name="Zhao Z."/>
            <person name="Chiniquy J."/>
            <person name="Barry K."/>
            <person name="Brewer H.M."/>
            <person name="Purvine S.O."/>
            <person name="Wright A.T."/>
            <person name="Boxma B."/>
            <person name="Van Alen T."/>
            <person name="Hackstein J.H."/>
            <person name="Baker S.E."/>
            <person name="Grigoriev I.V."/>
            <person name="O'Malley M.A."/>
        </authorList>
    </citation>
    <scope>NUCLEOTIDE SEQUENCE [LARGE SCALE GENOMIC DNA]</scope>
    <source>
        <strain evidence="4 5">G1</strain>
    </source>
</reference>
<dbReference type="SUPFAM" id="SSF48403">
    <property type="entry name" value="Ankyrin repeat"/>
    <property type="match status" value="2"/>
</dbReference>
<dbReference type="Proteomes" id="UP000193920">
    <property type="component" value="Unassembled WGS sequence"/>
</dbReference>
<dbReference type="PANTHER" id="PTHR24126:SF14">
    <property type="entry name" value="ANK_REP_REGION DOMAIN-CONTAINING PROTEIN"/>
    <property type="match status" value="1"/>
</dbReference>
<keyword evidence="5" id="KW-1185">Reference proteome</keyword>
<name>A0A1Y2ASG6_9FUNG</name>
<keyword evidence="2 3" id="KW-0040">ANK repeat</keyword>
<sequence>MIIAKRKIIKYIKRNDIDELENYIKENHLDITIVKEYISENNYSSYLNETLISSIKNYKPIKKIEFLLSLFKNPPNNEALTIAIRNNNYDIADILIDHNVIIPSDIINKLYKENNLNFYNLKYIVNNGYKNNFKKSNIIDQDTNNSLISQWIKSINNKFLEIFLKYINYSNNIFEIKNKRYIEALLNENYDGFIILFDNDNRNINNILGYIINTFECDKNGVPVGKNYNNFINYLDSDAIPFKDRDFYCNGRYDTEDKTKYVFIDEKKYKSIKTKIKANIEKYLETINNITNLLKKNKNIQKFEFENYLNENIIDLTNLKTEYFDILIFAIENEASENTIEYIINKFSYDNMNYGNKKIANSSFTHEFNKIRTQNYSNFQRVRKNQNLRNHYKNKTINFDIDNHIYLFEETVSYTETPLYVALSKNRFKIADILIEKGADIISDDIIYALYLEELLNCENLKYILDNNYHISEKSNNIILNWIKSFDNNFLEIYLCHLNNEKYENFVRHNKIVNTINYNALSKVSNKFFIRNEYYHLSFYCKNYNAILILYDNDIKKEDKSDSNNNDDEVDDVDDTLYKIFLLSLKNNEEKIKGFMKYITNNNIKFEDENFYNSNKKENDVDERNVVKNNYITKKKYIQLKNNIRKTFSKLDIISKRSITDIKKKMIKLIKNNKNNIWKFKNYIQSNYVNINELSYENDDGSFDILIFLIQKNPSLELLEYIISLYKNLNYSLSSMKNVSDEYYKFRRNLVNSNYNSEVSFDLQFTWNCPLFSAIAENKFQISDILINHGANINYDRNIINYLNEENRLNIKNLKYIISHGFLPDKIKNDDIINRIKTITYKLINNYSYLRDNYQIEKNDNFSFINKWIKSNKNKFLEIYLKYLTTDDNIIKREFYESAIRNDNYNALVILFDNDDRDKNEIVYEIIEYIFWIDNNKLYNDDNNYDDPILQSTIREDINDIDKNYKEGKKYKTFFNKIKNNELNFNNEDFYYEESTAEEKNNKIFIDTEKYNKIITDINNISIMINKSLEKRFKIIEILENIEKSEFEKYIKNKENNIHLQSINVFNFDLLIYAIEHDIDDELIKLIIELQYEELCQNSENEKNSLDYYIIAHNKSNNRNNNYDENILYKVPLFCAIENNKFYIADLLLKYGCNINYSIKYKNGKNNSNKTYDIMEYLYQKKYFSSDYSDYGLMYLLSNGYIINNEDIISNLIQQFIENDKTYDGKLEIFLKFPTKKFKKISIKDKYYEMAIEERKNYHLYILYDNDEREKNKIFFNIHKEYENKSKSDDSYWSSHISFQSFLLIDTISSFKNNNLYYFFNNNLSTQLYGKCKFLNKNKFLKIKKEFQQRINNITTIKDNVKDNLDENKNEFTKFKDYINENKIDLKTINSYSFDILIYSINNDASKEIIKYIIDQYDNETLNYFIESYNDESRYCNDKNPNQYSTPLLTAIEKNRLDIADLILSHPKTDINFEPNDSVPSFIYCKNFLDDKKLKYLLCKGYNLPKNLIKYCIFDIYCKEKEKYLRIIYNHYYFDNNFIINLLNSYKNKIPISNKYLHTYISNEKNKINILH</sequence>
<evidence type="ECO:0000313" key="5">
    <source>
        <dbReference type="Proteomes" id="UP000193920"/>
    </source>
</evidence>
<feature type="repeat" description="ANK" evidence="3">
    <location>
        <begin position="414"/>
        <end position="446"/>
    </location>
</feature>
<dbReference type="InterPro" id="IPR036770">
    <property type="entry name" value="Ankyrin_rpt-contain_sf"/>
</dbReference>
<comment type="caution">
    <text evidence="4">The sequence shown here is derived from an EMBL/GenBank/DDBJ whole genome shotgun (WGS) entry which is preliminary data.</text>
</comment>
<dbReference type="InterPro" id="IPR002110">
    <property type="entry name" value="Ankyrin_rpt"/>
</dbReference>
<dbReference type="PROSITE" id="PS50088">
    <property type="entry name" value="ANK_REPEAT"/>
    <property type="match status" value="1"/>
</dbReference>
<organism evidence="4 5">
    <name type="scientific">Neocallimastix californiae</name>
    <dbReference type="NCBI Taxonomy" id="1754190"/>
    <lineage>
        <taxon>Eukaryota</taxon>
        <taxon>Fungi</taxon>
        <taxon>Fungi incertae sedis</taxon>
        <taxon>Chytridiomycota</taxon>
        <taxon>Chytridiomycota incertae sedis</taxon>
        <taxon>Neocallimastigomycetes</taxon>
        <taxon>Neocallimastigales</taxon>
        <taxon>Neocallimastigaceae</taxon>
        <taxon>Neocallimastix</taxon>
    </lineage>
</organism>
<dbReference type="PANTHER" id="PTHR24126">
    <property type="entry name" value="ANKYRIN REPEAT, PH AND SEC7 DOMAIN CONTAINING PROTEIN SECG-RELATED"/>
    <property type="match status" value="1"/>
</dbReference>
<dbReference type="PROSITE" id="PS50297">
    <property type="entry name" value="ANK_REP_REGION"/>
    <property type="match status" value="1"/>
</dbReference>
<dbReference type="OrthoDB" id="10509636at2759"/>
<keyword evidence="1" id="KW-0677">Repeat</keyword>
<evidence type="ECO:0000313" key="4">
    <source>
        <dbReference type="EMBL" id="ORY25509.1"/>
    </source>
</evidence>